<feature type="domain" description="Non-reducing end beta-L-arabinofuranosidase-like GH127 C-terminal" evidence="4">
    <location>
        <begin position="591"/>
        <end position="703"/>
    </location>
</feature>
<dbReference type="EMBL" id="ABCB02000016">
    <property type="protein sequence ID" value="EDO62115.1"/>
    <property type="molecule type" value="Genomic_DNA"/>
</dbReference>
<reference evidence="6 8" key="3">
    <citation type="submission" date="2017-07" db="EMBL/GenBank/DDBJ databases">
        <title>Prevalence of linear plasmids in Cutibacterium (Propionibacterium) acnes isolates obtained from prostatic tissue.</title>
        <authorList>
            <person name="Davidsson S."/>
            <person name="Carlsson J."/>
            <person name="Molling P."/>
            <person name="Andren O."/>
            <person name="Andersson S.-O."/>
            <person name="Brzuszkiewicz E."/>
            <person name="Poehlein A."/>
            <person name="Al-Zeer M."/>
            <person name="Brinkmann V."/>
            <person name="Scavenius C."/>
            <person name="Nazipi S."/>
            <person name="Soderquist B."/>
            <person name="Bruggemann H."/>
        </authorList>
    </citation>
    <scope>NUCLEOTIDE SEQUENCE [LARGE SCALE GENOMIC DNA]</scope>
    <source>
        <strain evidence="6 8">DSM 753</strain>
    </source>
</reference>
<dbReference type="InterPro" id="IPR012878">
    <property type="entry name" value="Beta-AFase-like_GH127_cat"/>
</dbReference>
<evidence type="ECO:0000259" key="3">
    <source>
        <dbReference type="Pfam" id="PF20736"/>
    </source>
</evidence>
<dbReference type="SUPFAM" id="SSF48208">
    <property type="entry name" value="Six-hairpin glycosidases"/>
    <property type="match status" value="1"/>
</dbReference>
<dbReference type="InterPro" id="IPR049174">
    <property type="entry name" value="Beta-AFase-like"/>
</dbReference>
<evidence type="ECO:0000313" key="8">
    <source>
        <dbReference type="Proteomes" id="UP000220611"/>
    </source>
</evidence>
<gene>
    <name evidence="6" type="ORF">CH238_06320</name>
    <name evidence="5" type="ORF">CLOLEP_00975</name>
</gene>
<dbReference type="AlphaFoldDB" id="A7VQZ3"/>
<keyword evidence="6" id="KW-0378">Hydrolase</keyword>
<dbReference type="InterPro" id="IPR008928">
    <property type="entry name" value="6-hairpin_glycosidase_sf"/>
</dbReference>
<name>A7VQZ3_9FIRM</name>
<dbReference type="Pfam" id="PF07944">
    <property type="entry name" value="Beta-AFase-like_GH127_cat"/>
    <property type="match status" value="1"/>
</dbReference>
<dbReference type="Pfam" id="PF20736">
    <property type="entry name" value="Glyco_hydro127M"/>
    <property type="match status" value="1"/>
</dbReference>
<dbReference type="InterPro" id="IPR049046">
    <property type="entry name" value="Beta-AFase-like_GH127_middle"/>
</dbReference>
<dbReference type="PANTHER" id="PTHR43465">
    <property type="entry name" value="DUF1680 DOMAIN PROTEIN (AFU_ORTHOLOGUE AFUA_1G08910)"/>
    <property type="match status" value="1"/>
</dbReference>
<feature type="domain" description="Non-reducing end beta-L-arabinofuranosidase-like GH127 middle" evidence="3">
    <location>
        <begin position="492"/>
        <end position="589"/>
    </location>
</feature>
<feature type="domain" description="Non-reducing end beta-L-arabinofuranosidase-like GH127 catalytic" evidence="2">
    <location>
        <begin position="66"/>
        <end position="482"/>
    </location>
</feature>
<comment type="caution">
    <text evidence="5">The sequence shown here is derived from an EMBL/GenBank/DDBJ whole genome shotgun (WGS) entry which is preliminary data.</text>
</comment>
<feature type="region of interest" description="Disordered" evidence="1">
    <location>
        <begin position="23"/>
        <end position="44"/>
    </location>
</feature>
<keyword evidence="8" id="KW-1185">Reference proteome</keyword>
<evidence type="ECO:0000313" key="6">
    <source>
        <dbReference type="EMBL" id="PEQ25050.1"/>
    </source>
</evidence>
<dbReference type="HOGENOM" id="CLU_013148_1_0_9"/>
<evidence type="ECO:0000313" key="7">
    <source>
        <dbReference type="Proteomes" id="UP000003490"/>
    </source>
</evidence>
<dbReference type="Proteomes" id="UP000003490">
    <property type="component" value="Unassembled WGS sequence"/>
</dbReference>
<evidence type="ECO:0000256" key="1">
    <source>
        <dbReference type="SAM" id="MobiDB-lite"/>
    </source>
</evidence>
<dbReference type="Pfam" id="PF20737">
    <property type="entry name" value="Glyco_hydro127C"/>
    <property type="match status" value="1"/>
</dbReference>
<proteinExistence type="predicted"/>
<dbReference type="Proteomes" id="UP000220611">
    <property type="component" value="Unassembled WGS sequence"/>
</dbReference>
<sequence length="705" mass="79520">MEKIKNPRKILVPAEREKLIPKSGGKEKAYGFHGRAPDESPQRNHIKESGLLMPKQKCYPPVPLTDIRISDPFWSRYLDLVKEVMLPYQWDALNDRIPGAEPSCAVQNFQIAAGLAQGEFQGEVFQDSDVAKWLEAAAYLLAAGPDPELEAVADGMIEIIEKAQRPDGYLDTYFIIKEPKKRWSNLYECHEMYVAGHIIEAAAAYYQATGKRRLLDVACRLADHIESVFGTEPEKIQGYPGHQEIELALVKLYQATQNEKYLALSKFFIDQRGKKPNYFQKEWEGSRDRRTFKTGAPVPPPDLKYNQSHEPVLQQEAAVGHAVRAVYMYSAMADLAREAGDQELLKSCRRLWDNIASKQLYITGGIGATHNGEAFTFAYDLPNDTAYAETCASIGLIFFAHRMLQMDMDSRYGDVMERALYNVVLGSASRDGKRFFYVNPLEVWPKACGGNPDKQHVKPVRQKWFGCACCPPNVARLMASLNQYLYSTDEDTIYTHLYISGEAGIKIAGGEMRLKQESSYPWDGHIKFTVLSALPEDELSLGLRLPGWCRNWSVLFNGKPVPRPVVQKGYLKVAAHWHEGDTVELRLEMPVECLQANPQVRADAGKIAFQRGPLVYCLEECDNGANLSALSVDPGSAFSVFKDSQLLEGAVVIEGKGIRESEDGWGNRLYRPYKAAEKETKIRLIPYFLWANRAPGEMAVWIRRR</sequence>
<accession>A7VQZ3</accession>
<reference evidence="5 7" key="2">
    <citation type="submission" date="2007-08" db="EMBL/GenBank/DDBJ databases">
        <authorList>
            <person name="Fulton L."/>
            <person name="Clifton S."/>
            <person name="Fulton B."/>
            <person name="Xu J."/>
            <person name="Minx P."/>
            <person name="Pepin K.H."/>
            <person name="Johnson M."/>
            <person name="Thiruvilangam P."/>
            <person name="Bhonagiri V."/>
            <person name="Nash W.E."/>
            <person name="Wang C."/>
            <person name="Mardis E.R."/>
            <person name="Wilson R.K."/>
        </authorList>
    </citation>
    <scope>NUCLEOTIDE SEQUENCE [LARGE SCALE GENOMIC DNA]</scope>
    <source>
        <strain evidence="5 7">DSM 753</strain>
    </source>
</reference>
<evidence type="ECO:0000259" key="2">
    <source>
        <dbReference type="Pfam" id="PF07944"/>
    </source>
</evidence>
<evidence type="ECO:0000259" key="4">
    <source>
        <dbReference type="Pfam" id="PF20737"/>
    </source>
</evidence>
<dbReference type="GO" id="GO:0016787">
    <property type="term" value="F:hydrolase activity"/>
    <property type="evidence" value="ECO:0007669"/>
    <property type="project" value="UniProtKB-KW"/>
</dbReference>
<organism evidence="5 7">
    <name type="scientific">[Clostridium] leptum DSM 753</name>
    <dbReference type="NCBI Taxonomy" id="428125"/>
    <lineage>
        <taxon>Bacteria</taxon>
        <taxon>Bacillati</taxon>
        <taxon>Bacillota</taxon>
        <taxon>Clostridia</taxon>
        <taxon>Eubacteriales</taxon>
        <taxon>Oscillospiraceae</taxon>
        <taxon>Oscillospiraceae incertae sedis</taxon>
    </lineage>
</organism>
<evidence type="ECO:0000313" key="5">
    <source>
        <dbReference type="EMBL" id="EDO62115.1"/>
    </source>
</evidence>
<dbReference type="Gene3D" id="1.50.10.20">
    <property type="match status" value="1"/>
</dbReference>
<reference evidence="5 7" key="1">
    <citation type="submission" date="2007-08" db="EMBL/GenBank/DDBJ databases">
        <title>Draft genome sequence of Clostridium leptum (DSM 753).</title>
        <authorList>
            <person name="Sudarsanam P."/>
            <person name="Ley R."/>
            <person name="Guruge J."/>
            <person name="Turnbaugh P.J."/>
            <person name="Mahowald M."/>
            <person name="Liep D."/>
            <person name="Gordon J."/>
        </authorList>
    </citation>
    <scope>NUCLEOTIDE SEQUENCE [LARGE SCALE GENOMIC DNA]</scope>
    <source>
        <strain evidence="5 7">DSM 753</strain>
    </source>
</reference>
<protein>
    <submittedName>
        <fullName evidence="6">Glycoside hydrolase family 127 protein</fullName>
    </submittedName>
</protein>
<dbReference type="PANTHER" id="PTHR43465:SF2">
    <property type="entry name" value="DUF1680 DOMAIN PROTEIN (AFU_ORTHOLOGUE AFUA_1G08910)"/>
    <property type="match status" value="1"/>
</dbReference>
<dbReference type="GO" id="GO:0005975">
    <property type="term" value="P:carbohydrate metabolic process"/>
    <property type="evidence" value="ECO:0007669"/>
    <property type="project" value="InterPro"/>
</dbReference>
<dbReference type="eggNOG" id="COG3533">
    <property type="taxonomic scope" value="Bacteria"/>
</dbReference>
<dbReference type="InterPro" id="IPR049049">
    <property type="entry name" value="Beta-AFase-like_GH127_C"/>
</dbReference>
<dbReference type="EMBL" id="NOXF01000003">
    <property type="protein sequence ID" value="PEQ25050.1"/>
    <property type="molecule type" value="Genomic_DNA"/>
</dbReference>